<keyword evidence="1" id="KW-1133">Transmembrane helix</keyword>
<sequence length="277" mass="31453">MSREFIVSCVLITFSGILIVAGIPLWIVGCTQPDYYISKYLYSIPLFPEFPGDFLTHWTPFGNHNDTKTQEKSIKSNLSLSFNINLSDFPSKHLNQNIQAHIIHNLWGLNLQISMMKNEIPFLNFKHSKNLEIGGTSSTSFNLHPNDLPDDLRRHGTFRVKCPYSTLITKENDIEPNCNRKIGAFLDLNDFYEDIKIGTAKITELDFSLLVTFDDLKVLPNNFVITPQMFLGFWSRANSYKIIISGAVLTSTGIVMLIISIIVFFACSSQNDDTDRN</sequence>
<keyword evidence="3" id="KW-1185">Reference proteome</keyword>
<dbReference type="PROSITE" id="PS51257">
    <property type="entry name" value="PROKAR_LIPOPROTEIN"/>
    <property type="match status" value="1"/>
</dbReference>
<keyword evidence="1" id="KW-0812">Transmembrane</keyword>
<dbReference type="RefSeq" id="XP_068351452.1">
    <property type="nucleotide sequence ID" value="XM_068510150.1"/>
</dbReference>
<evidence type="ECO:0000256" key="1">
    <source>
        <dbReference type="SAM" id="Phobius"/>
    </source>
</evidence>
<accession>A0A1J4JL73</accession>
<proteinExistence type="predicted"/>
<comment type="caution">
    <text evidence="2">The sequence shown here is derived from an EMBL/GenBank/DDBJ whole genome shotgun (WGS) entry which is preliminary data.</text>
</comment>
<protein>
    <submittedName>
        <fullName evidence="2">Uncharacterized protein</fullName>
    </submittedName>
</protein>
<evidence type="ECO:0000313" key="3">
    <source>
        <dbReference type="Proteomes" id="UP000179807"/>
    </source>
</evidence>
<dbReference type="AlphaFoldDB" id="A0A1J4JL73"/>
<gene>
    <name evidence="2" type="ORF">TRFO_35252</name>
</gene>
<dbReference type="GeneID" id="94844854"/>
<reference evidence="2" key="1">
    <citation type="submission" date="2016-10" db="EMBL/GenBank/DDBJ databases">
        <authorList>
            <person name="Benchimol M."/>
            <person name="Almeida L.G."/>
            <person name="Vasconcelos A.T."/>
            <person name="Perreira-Neves A."/>
            <person name="Rosa I.A."/>
            <person name="Tasca T."/>
            <person name="Bogo M.R."/>
            <person name="de Souza W."/>
        </authorList>
    </citation>
    <scope>NUCLEOTIDE SEQUENCE [LARGE SCALE GENOMIC DNA]</scope>
    <source>
        <strain evidence="2">K</strain>
    </source>
</reference>
<feature type="transmembrane region" description="Helical" evidence="1">
    <location>
        <begin position="5"/>
        <end position="27"/>
    </location>
</feature>
<feature type="transmembrane region" description="Helical" evidence="1">
    <location>
        <begin position="242"/>
        <end position="267"/>
    </location>
</feature>
<evidence type="ECO:0000313" key="2">
    <source>
        <dbReference type="EMBL" id="OHS98315.1"/>
    </source>
</evidence>
<organism evidence="2 3">
    <name type="scientific">Tritrichomonas foetus</name>
    <dbReference type="NCBI Taxonomy" id="1144522"/>
    <lineage>
        <taxon>Eukaryota</taxon>
        <taxon>Metamonada</taxon>
        <taxon>Parabasalia</taxon>
        <taxon>Tritrichomonadida</taxon>
        <taxon>Tritrichomonadidae</taxon>
        <taxon>Tritrichomonas</taxon>
    </lineage>
</organism>
<keyword evidence="1" id="KW-0472">Membrane</keyword>
<dbReference type="OrthoDB" id="10600798at2759"/>
<name>A0A1J4JL73_9EUKA</name>
<dbReference type="Proteomes" id="UP000179807">
    <property type="component" value="Unassembled WGS sequence"/>
</dbReference>
<dbReference type="EMBL" id="MLAK01001061">
    <property type="protein sequence ID" value="OHS98315.1"/>
    <property type="molecule type" value="Genomic_DNA"/>
</dbReference>
<dbReference type="VEuPathDB" id="TrichDB:TRFO_35252"/>